<sequence length="242" mass="25986">MAQASLLCPQYSGESDGTLEGAGRSPYEEMCGRQGTVLLTVTQGTRRLCSHLSFDLPARCLYITEALQHLVGVWPCLHDRGQGAAIGSALPQPCDPLSGPSGTVTHSLVLSYPSMEREKEMHGGEKREREGKKNELGDKEEGERGAKILLTLNGPSPTLLLLQPHSAWDPTPQARCPSPNAHKRPSTTYLPISPSVWDLCHVGNDCDGECGVSERHKRRPEPPAIAAPALGVRTAVGMAVNP</sequence>
<organism evidence="2 3">
    <name type="scientific">Albula glossodonta</name>
    <name type="common">roundjaw bonefish</name>
    <dbReference type="NCBI Taxonomy" id="121402"/>
    <lineage>
        <taxon>Eukaryota</taxon>
        <taxon>Metazoa</taxon>
        <taxon>Chordata</taxon>
        <taxon>Craniata</taxon>
        <taxon>Vertebrata</taxon>
        <taxon>Euteleostomi</taxon>
        <taxon>Actinopterygii</taxon>
        <taxon>Neopterygii</taxon>
        <taxon>Teleostei</taxon>
        <taxon>Albuliformes</taxon>
        <taxon>Albulidae</taxon>
        <taxon>Albula</taxon>
    </lineage>
</organism>
<reference evidence="2" key="1">
    <citation type="thesis" date="2021" institute="BYU ScholarsArchive" country="Provo, UT, USA">
        <title>Applications of and Algorithms for Genome Assembly and Genomic Analyses with an Emphasis on Marine Teleosts.</title>
        <authorList>
            <person name="Pickett B.D."/>
        </authorList>
    </citation>
    <scope>NUCLEOTIDE SEQUENCE</scope>
    <source>
        <strain evidence="2">HI-2016</strain>
    </source>
</reference>
<name>A0A8T2N5Y9_9TELE</name>
<comment type="caution">
    <text evidence="2">The sequence shown here is derived from an EMBL/GenBank/DDBJ whole genome shotgun (WGS) entry which is preliminary data.</text>
</comment>
<gene>
    <name evidence="2" type="ORF">JZ751_004205</name>
</gene>
<protein>
    <submittedName>
        <fullName evidence="2">Uncharacterized protein</fullName>
    </submittedName>
</protein>
<dbReference type="EMBL" id="JAFBMS010000112">
    <property type="protein sequence ID" value="KAG9335703.1"/>
    <property type="molecule type" value="Genomic_DNA"/>
</dbReference>
<proteinExistence type="predicted"/>
<dbReference type="Proteomes" id="UP000824540">
    <property type="component" value="Unassembled WGS sequence"/>
</dbReference>
<evidence type="ECO:0000256" key="1">
    <source>
        <dbReference type="SAM" id="MobiDB-lite"/>
    </source>
</evidence>
<evidence type="ECO:0000313" key="3">
    <source>
        <dbReference type="Proteomes" id="UP000824540"/>
    </source>
</evidence>
<feature type="region of interest" description="Disordered" evidence="1">
    <location>
        <begin position="115"/>
        <end position="142"/>
    </location>
</feature>
<accession>A0A8T2N5Y9</accession>
<dbReference type="AlphaFoldDB" id="A0A8T2N5Y9"/>
<evidence type="ECO:0000313" key="2">
    <source>
        <dbReference type="EMBL" id="KAG9335703.1"/>
    </source>
</evidence>
<keyword evidence="3" id="KW-1185">Reference proteome</keyword>